<keyword evidence="10" id="KW-1133">Transmembrane helix</keyword>
<evidence type="ECO:0000313" key="12">
    <source>
        <dbReference type="EMBL" id="SFV59782.1"/>
    </source>
</evidence>
<keyword evidence="9" id="KW-0067">ATP-binding</keyword>
<dbReference type="Pfam" id="PF02518">
    <property type="entry name" value="HATPase_c"/>
    <property type="match status" value="1"/>
</dbReference>
<evidence type="ECO:0000256" key="6">
    <source>
        <dbReference type="ARBA" id="ARBA00022679"/>
    </source>
</evidence>
<gene>
    <name evidence="12" type="ORF">MNB_SV-8-47</name>
</gene>
<proteinExistence type="predicted"/>
<keyword evidence="10" id="KW-0812">Transmembrane</keyword>
<dbReference type="PANTHER" id="PTHR44936:SF10">
    <property type="entry name" value="SENSOR PROTEIN RSTB"/>
    <property type="match status" value="1"/>
</dbReference>
<dbReference type="EC" id="2.7.13.3" evidence="3"/>
<dbReference type="InterPro" id="IPR004358">
    <property type="entry name" value="Sig_transdc_His_kin-like_C"/>
</dbReference>
<evidence type="ECO:0000256" key="4">
    <source>
        <dbReference type="ARBA" id="ARBA00022475"/>
    </source>
</evidence>
<dbReference type="Pfam" id="PF00512">
    <property type="entry name" value="HisKA"/>
    <property type="match status" value="1"/>
</dbReference>
<dbReference type="PANTHER" id="PTHR44936">
    <property type="entry name" value="SENSOR PROTEIN CREC"/>
    <property type="match status" value="1"/>
</dbReference>
<keyword evidence="8 12" id="KW-0418">Kinase</keyword>
<organism evidence="12">
    <name type="scientific">hydrothermal vent metagenome</name>
    <dbReference type="NCBI Taxonomy" id="652676"/>
    <lineage>
        <taxon>unclassified sequences</taxon>
        <taxon>metagenomes</taxon>
        <taxon>ecological metagenomes</taxon>
    </lineage>
</organism>
<dbReference type="PROSITE" id="PS50109">
    <property type="entry name" value="HIS_KIN"/>
    <property type="match status" value="1"/>
</dbReference>
<evidence type="ECO:0000256" key="2">
    <source>
        <dbReference type="ARBA" id="ARBA00004651"/>
    </source>
</evidence>
<dbReference type="InterPro" id="IPR005467">
    <property type="entry name" value="His_kinase_dom"/>
</dbReference>
<protein>
    <recommendedName>
        <fullName evidence="3">histidine kinase</fullName>
        <ecNumber evidence="3">2.7.13.3</ecNumber>
    </recommendedName>
</protein>
<feature type="domain" description="Histidine kinase" evidence="11">
    <location>
        <begin position="79"/>
        <end position="280"/>
    </location>
</feature>
<dbReference type="CDD" id="cd00082">
    <property type="entry name" value="HisKA"/>
    <property type="match status" value="1"/>
</dbReference>
<dbReference type="Gene3D" id="3.30.565.10">
    <property type="entry name" value="Histidine kinase-like ATPase, C-terminal domain"/>
    <property type="match status" value="1"/>
</dbReference>
<dbReference type="Gene3D" id="1.10.287.130">
    <property type="match status" value="1"/>
</dbReference>
<name>A0A1W1C249_9ZZZZ</name>
<feature type="transmembrane region" description="Helical" evidence="10">
    <location>
        <begin position="42"/>
        <end position="64"/>
    </location>
</feature>
<keyword evidence="10" id="KW-0472">Membrane</keyword>
<keyword evidence="4" id="KW-1003">Cell membrane</keyword>
<dbReference type="AlphaFoldDB" id="A0A1W1C249"/>
<evidence type="ECO:0000256" key="7">
    <source>
        <dbReference type="ARBA" id="ARBA00022741"/>
    </source>
</evidence>
<dbReference type="InterPro" id="IPR003594">
    <property type="entry name" value="HATPase_dom"/>
</dbReference>
<dbReference type="GO" id="GO:0005524">
    <property type="term" value="F:ATP binding"/>
    <property type="evidence" value="ECO:0007669"/>
    <property type="project" value="UniProtKB-KW"/>
</dbReference>
<dbReference type="EMBL" id="FPHD01000053">
    <property type="protein sequence ID" value="SFV59782.1"/>
    <property type="molecule type" value="Genomic_DNA"/>
</dbReference>
<evidence type="ECO:0000256" key="9">
    <source>
        <dbReference type="ARBA" id="ARBA00022840"/>
    </source>
</evidence>
<dbReference type="InterPro" id="IPR050980">
    <property type="entry name" value="2C_sensor_his_kinase"/>
</dbReference>
<evidence type="ECO:0000256" key="5">
    <source>
        <dbReference type="ARBA" id="ARBA00022553"/>
    </source>
</evidence>
<dbReference type="PRINTS" id="PR00344">
    <property type="entry name" value="BCTRLSENSOR"/>
</dbReference>
<sequence>MGVMKKKTLLAALGYFTSVAMLLSFLYWFLENEGFTESNFLMAGFMVLLLAAGWGYVISTHLLAPKVQLDESLSQLSSEILHELNIPLSTIRANSSMLKKRLQDEKNLQRLARIESSSLRLERLYKELVYSIKKEIHPVEKELFSLEKLLHERIEVLEAFGRNRFNLKMEECLLKADKIGFEKMIDNLLMNAMKYSPKNSPVTISLQNDLLTITDRGIGMDETQLLRVYERYYQGDSKKEGEGIGLALVKAYCDEENIDIQIQSQKNSGTTILLDLKKSIKN</sequence>
<evidence type="ECO:0000256" key="10">
    <source>
        <dbReference type="SAM" id="Phobius"/>
    </source>
</evidence>
<keyword evidence="6" id="KW-0808">Transferase</keyword>
<dbReference type="SUPFAM" id="SSF47384">
    <property type="entry name" value="Homodimeric domain of signal transducing histidine kinase"/>
    <property type="match status" value="1"/>
</dbReference>
<feature type="transmembrane region" description="Helical" evidence="10">
    <location>
        <begin position="12"/>
        <end position="30"/>
    </location>
</feature>
<reference evidence="12" key="1">
    <citation type="submission" date="2016-10" db="EMBL/GenBank/DDBJ databases">
        <authorList>
            <person name="de Groot N.N."/>
        </authorList>
    </citation>
    <scope>NUCLEOTIDE SEQUENCE</scope>
</reference>
<dbReference type="SUPFAM" id="SSF55874">
    <property type="entry name" value="ATPase domain of HSP90 chaperone/DNA topoisomerase II/histidine kinase"/>
    <property type="match status" value="1"/>
</dbReference>
<evidence type="ECO:0000256" key="3">
    <source>
        <dbReference type="ARBA" id="ARBA00012438"/>
    </source>
</evidence>
<accession>A0A1W1C249</accession>
<keyword evidence="5" id="KW-0597">Phosphoprotein</keyword>
<evidence type="ECO:0000259" key="11">
    <source>
        <dbReference type="PROSITE" id="PS50109"/>
    </source>
</evidence>
<dbReference type="SMART" id="SM00388">
    <property type="entry name" value="HisKA"/>
    <property type="match status" value="1"/>
</dbReference>
<dbReference type="InterPro" id="IPR036097">
    <property type="entry name" value="HisK_dim/P_sf"/>
</dbReference>
<keyword evidence="7" id="KW-0547">Nucleotide-binding</keyword>
<evidence type="ECO:0000256" key="8">
    <source>
        <dbReference type="ARBA" id="ARBA00022777"/>
    </source>
</evidence>
<dbReference type="GO" id="GO:0005886">
    <property type="term" value="C:plasma membrane"/>
    <property type="evidence" value="ECO:0007669"/>
    <property type="project" value="UniProtKB-SubCell"/>
</dbReference>
<comment type="catalytic activity">
    <reaction evidence="1">
        <text>ATP + protein L-histidine = ADP + protein N-phospho-L-histidine.</text>
        <dbReference type="EC" id="2.7.13.3"/>
    </reaction>
</comment>
<comment type="subcellular location">
    <subcellularLocation>
        <location evidence="2">Cell membrane</location>
        <topology evidence="2">Multi-pass membrane protein</topology>
    </subcellularLocation>
</comment>
<dbReference type="GO" id="GO:0000155">
    <property type="term" value="F:phosphorelay sensor kinase activity"/>
    <property type="evidence" value="ECO:0007669"/>
    <property type="project" value="InterPro"/>
</dbReference>
<dbReference type="InterPro" id="IPR036890">
    <property type="entry name" value="HATPase_C_sf"/>
</dbReference>
<dbReference type="SMART" id="SM00387">
    <property type="entry name" value="HATPase_c"/>
    <property type="match status" value="1"/>
</dbReference>
<dbReference type="InterPro" id="IPR003661">
    <property type="entry name" value="HisK_dim/P_dom"/>
</dbReference>
<evidence type="ECO:0000256" key="1">
    <source>
        <dbReference type="ARBA" id="ARBA00000085"/>
    </source>
</evidence>